<protein>
    <submittedName>
        <fullName evidence="1">44946_t:CDS:1</fullName>
    </submittedName>
</protein>
<dbReference type="EMBL" id="CAJVQB010041022">
    <property type="protein sequence ID" value="CAG8829090.1"/>
    <property type="molecule type" value="Genomic_DNA"/>
</dbReference>
<proteinExistence type="predicted"/>
<dbReference type="Proteomes" id="UP000789901">
    <property type="component" value="Unassembled WGS sequence"/>
</dbReference>
<organism evidence="1 2">
    <name type="scientific">Gigaspora margarita</name>
    <dbReference type="NCBI Taxonomy" id="4874"/>
    <lineage>
        <taxon>Eukaryota</taxon>
        <taxon>Fungi</taxon>
        <taxon>Fungi incertae sedis</taxon>
        <taxon>Mucoromycota</taxon>
        <taxon>Glomeromycotina</taxon>
        <taxon>Glomeromycetes</taxon>
        <taxon>Diversisporales</taxon>
        <taxon>Gigasporaceae</taxon>
        <taxon>Gigaspora</taxon>
    </lineage>
</organism>
<keyword evidence="2" id="KW-1185">Reference proteome</keyword>
<accession>A0ABN7WF63</accession>
<feature type="non-terminal residue" evidence="1">
    <location>
        <position position="1"/>
    </location>
</feature>
<name>A0ABN7WF63_GIGMA</name>
<reference evidence="1 2" key="1">
    <citation type="submission" date="2021-06" db="EMBL/GenBank/DDBJ databases">
        <authorList>
            <person name="Kallberg Y."/>
            <person name="Tangrot J."/>
            <person name="Rosling A."/>
        </authorList>
    </citation>
    <scope>NUCLEOTIDE SEQUENCE [LARGE SCALE GENOMIC DNA]</scope>
    <source>
        <strain evidence="1 2">120-4 pot B 10/14</strain>
    </source>
</reference>
<sequence length="203" mass="22718">DTILFETMRKLLRKTLTDNLKLLPDSPDLIPEHIKEFLPFVLPIAKRKNTRAVSKTENILPLRPDPTTVLCLASRETKRFTSSHSAKIVTKSTTTIPIGPNASSPRLLRYSGNATEEIQLQIQEGANKHIPTTKSVPRLFHAFSFKATKLQQALKLSNKARKIISLSPFPKSSQIIANKINIILQQIGELADYPISSITEQDL</sequence>
<comment type="caution">
    <text evidence="1">The sequence shown here is derived from an EMBL/GenBank/DDBJ whole genome shotgun (WGS) entry which is preliminary data.</text>
</comment>
<gene>
    <name evidence="1" type="ORF">GMARGA_LOCUS29895</name>
</gene>
<evidence type="ECO:0000313" key="2">
    <source>
        <dbReference type="Proteomes" id="UP000789901"/>
    </source>
</evidence>
<evidence type="ECO:0000313" key="1">
    <source>
        <dbReference type="EMBL" id="CAG8829090.1"/>
    </source>
</evidence>